<feature type="transmembrane region" description="Helical" evidence="2">
    <location>
        <begin position="12"/>
        <end position="37"/>
    </location>
</feature>
<gene>
    <name evidence="3" type="ORF">GCM10023149_01430</name>
</gene>
<keyword evidence="2" id="KW-0812">Transmembrane</keyword>
<evidence type="ECO:0000313" key="4">
    <source>
        <dbReference type="Proteomes" id="UP001500582"/>
    </source>
</evidence>
<dbReference type="RefSeq" id="WP_345209052.1">
    <property type="nucleotide sequence ID" value="NZ_BAABFT010000001.1"/>
</dbReference>
<keyword evidence="4" id="KW-1185">Reference proteome</keyword>
<organism evidence="3 4">
    <name type="scientific">Mucilaginibacter gynuensis</name>
    <dbReference type="NCBI Taxonomy" id="1302236"/>
    <lineage>
        <taxon>Bacteria</taxon>
        <taxon>Pseudomonadati</taxon>
        <taxon>Bacteroidota</taxon>
        <taxon>Sphingobacteriia</taxon>
        <taxon>Sphingobacteriales</taxon>
        <taxon>Sphingobacteriaceae</taxon>
        <taxon>Mucilaginibacter</taxon>
    </lineage>
</organism>
<evidence type="ECO:0000256" key="2">
    <source>
        <dbReference type="SAM" id="Phobius"/>
    </source>
</evidence>
<reference evidence="4" key="1">
    <citation type="journal article" date="2019" name="Int. J. Syst. Evol. Microbiol.">
        <title>The Global Catalogue of Microorganisms (GCM) 10K type strain sequencing project: providing services to taxonomists for standard genome sequencing and annotation.</title>
        <authorList>
            <consortium name="The Broad Institute Genomics Platform"/>
            <consortium name="The Broad Institute Genome Sequencing Center for Infectious Disease"/>
            <person name="Wu L."/>
            <person name="Ma J."/>
        </authorList>
    </citation>
    <scope>NUCLEOTIDE SEQUENCE [LARGE SCALE GENOMIC DNA]</scope>
    <source>
        <strain evidence="4">JCM 17705</strain>
    </source>
</reference>
<dbReference type="Proteomes" id="UP001500582">
    <property type="component" value="Unassembled WGS sequence"/>
</dbReference>
<keyword evidence="1" id="KW-0175">Coiled coil</keyword>
<feature type="coiled-coil region" evidence="1">
    <location>
        <begin position="68"/>
        <end position="102"/>
    </location>
</feature>
<keyword evidence="2" id="KW-1133">Transmembrane helix</keyword>
<comment type="caution">
    <text evidence="3">The sequence shown here is derived from an EMBL/GenBank/DDBJ whole genome shotgun (WGS) entry which is preliminary data.</text>
</comment>
<dbReference type="EMBL" id="BAABFT010000001">
    <property type="protein sequence ID" value="GAA4307769.1"/>
    <property type="molecule type" value="Genomic_DNA"/>
</dbReference>
<name>A0ABP8FNL3_9SPHI</name>
<sequence length="280" mass="31892">MTNKKPSVSIIYNAIYSTAGSSFTLLVIGISTCILLLGVTTVKAQTDADFNFKPAAPTNIAAYKADEALRLKNEYEALLGENESLNQQIEKLNGIIKEQELEIKLMYLREQIELKRFGFFQDGKVLEPYQDLAEVKTDGAGKINKIIITVNYNRSADEKIKIFLADTTFIKNYPVTYSFFESGFLEYHDESSSITALSIKPVKFPFLITAKGTLEQRKRYNESLFYFLLAADKEIKPGMLSSYMTVEKQRVPSGNVEETIALREKFIIQFKAWYDKQKKD</sequence>
<proteinExistence type="predicted"/>
<evidence type="ECO:0000313" key="3">
    <source>
        <dbReference type="EMBL" id="GAA4307769.1"/>
    </source>
</evidence>
<protein>
    <submittedName>
        <fullName evidence="3">Uncharacterized protein</fullName>
    </submittedName>
</protein>
<accession>A0ABP8FNL3</accession>
<keyword evidence="2" id="KW-0472">Membrane</keyword>
<evidence type="ECO:0000256" key="1">
    <source>
        <dbReference type="SAM" id="Coils"/>
    </source>
</evidence>